<dbReference type="Proteomes" id="UP000242519">
    <property type="component" value="Unassembled WGS sequence"/>
</dbReference>
<protein>
    <submittedName>
        <fullName evidence="2">Uncharacterized protein</fullName>
    </submittedName>
</protein>
<proteinExistence type="predicted"/>
<sequence>MSPVSEKSIAPNSDDDLFCPAQHVLFWGVARERVWKRGQAEDGKIEGRKRMGPADLMPLDEGDGEGTWQQMTIWEYAEARALTITMSSSININLSIIPRLGT</sequence>
<comment type="caution">
    <text evidence="2">The sequence shown here is derived from an EMBL/GenBank/DDBJ whole genome shotgun (WGS) entry which is preliminary data.</text>
</comment>
<keyword evidence="3" id="KW-1185">Reference proteome</keyword>
<evidence type="ECO:0000256" key="1">
    <source>
        <dbReference type="SAM" id="MobiDB-lite"/>
    </source>
</evidence>
<name>A0A218ZGZ9_9HELO</name>
<evidence type="ECO:0000313" key="3">
    <source>
        <dbReference type="Proteomes" id="UP000242519"/>
    </source>
</evidence>
<accession>A0A218ZGZ9</accession>
<organism evidence="2 3">
    <name type="scientific">Diplocarpon coronariae</name>
    <dbReference type="NCBI Taxonomy" id="2795749"/>
    <lineage>
        <taxon>Eukaryota</taxon>
        <taxon>Fungi</taxon>
        <taxon>Dikarya</taxon>
        <taxon>Ascomycota</taxon>
        <taxon>Pezizomycotina</taxon>
        <taxon>Leotiomycetes</taxon>
        <taxon>Helotiales</taxon>
        <taxon>Drepanopezizaceae</taxon>
        <taxon>Diplocarpon</taxon>
    </lineage>
</organism>
<feature type="region of interest" description="Disordered" evidence="1">
    <location>
        <begin position="41"/>
        <end position="62"/>
    </location>
</feature>
<gene>
    <name evidence="2" type="ORF">B2J93_9593</name>
</gene>
<dbReference type="InParanoid" id="A0A218ZGZ9"/>
<dbReference type="AlphaFoldDB" id="A0A218ZGZ9"/>
<evidence type="ECO:0000313" key="2">
    <source>
        <dbReference type="EMBL" id="OWP06880.1"/>
    </source>
</evidence>
<reference evidence="2 3" key="1">
    <citation type="submission" date="2017-04" db="EMBL/GenBank/DDBJ databases">
        <title>Draft genome sequence of Marssonina coronaria NL1: causal agent of apple blotch.</title>
        <authorList>
            <person name="Cheng Q."/>
        </authorList>
    </citation>
    <scope>NUCLEOTIDE SEQUENCE [LARGE SCALE GENOMIC DNA]</scope>
    <source>
        <strain evidence="2 3">NL1</strain>
    </source>
</reference>
<dbReference type="EMBL" id="MZNU01000027">
    <property type="protein sequence ID" value="OWP06880.1"/>
    <property type="molecule type" value="Genomic_DNA"/>
</dbReference>